<feature type="transmembrane region" description="Helical" evidence="10">
    <location>
        <begin position="172"/>
        <end position="202"/>
    </location>
</feature>
<proteinExistence type="evidence at transcript level"/>
<keyword evidence="9 10" id="KW-0807">Transducer</keyword>
<keyword evidence="7 10" id="KW-0472">Membrane</keyword>
<reference evidence="11" key="1">
    <citation type="submission" date="2018-11" db="EMBL/GenBank/DDBJ databases">
        <authorList>
            <person name="Zhao Y."/>
            <person name="Mu W."/>
            <person name="Zhou C."/>
        </authorList>
    </citation>
    <scope>NUCLEOTIDE SEQUENCE</scope>
</reference>
<dbReference type="InterPro" id="IPR004117">
    <property type="entry name" value="7tm6_olfct_rcpt"/>
</dbReference>
<evidence type="ECO:0000256" key="7">
    <source>
        <dbReference type="ARBA" id="ARBA00023136"/>
    </source>
</evidence>
<feature type="transmembrane region" description="Helical" evidence="10">
    <location>
        <begin position="42"/>
        <end position="63"/>
    </location>
</feature>
<keyword evidence="6 10" id="KW-1133">Transmembrane helix</keyword>
<evidence type="ECO:0000256" key="2">
    <source>
        <dbReference type="ARBA" id="ARBA00022475"/>
    </source>
</evidence>
<evidence type="ECO:0000256" key="9">
    <source>
        <dbReference type="ARBA" id="ARBA00023224"/>
    </source>
</evidence>
<keyword evidence="8 10" id="KW-0675">Receptor</keyword>
<evidence type="ECO:0000256" key="3">
    <source>
        <dbReference type="ARBA" id="ARBA00022606"/>
    </source>
</evidence>
<dbReference type="GO" id="GO:0005886">
    <property type="term" value="C:plasma membrane"/>
    <property type="evidence" value="ECO:0007669"/>
    <property type="project" value="UniProtKB-SubCell"/>
</dbReference>
<organism evidence="11">
    <name type="scientific">Bradysia odoriphaga</name>
    <dbReference type="NCBI Taxonomy" id="1564500"/>
    <lineage>
        <taxon>Eukaryota</taxon>
        <taxon>Metazoa</taxon>
        <taxon>Ecdysozoa</taxon>
        <taxon>Arthropoda</taxon>
        <taxon>Hexapoda</taxon>
        <taxon>Insecta</taxon>
        <taxon>Pterygota</taxon>
        <taxon>Neoptera</taxon>
        <taxon>Endopterygota</taxon>
        <taxon>Diptera</taxon>
        <taxon>Nematocera</taxon>
        <taxon>Sciaroidea</taxon>
        <taxon>Sciaridae</taxon>
        <taxon>Bradysia</taxon>
    </lineage>
</organism>
<evidence type="ECO:0000256" key="4">
    <source>
        <dbReference type="ARBA" id="ARBA00022692"/>
    </source>
</evidence>
<dbReference type="GO" id="GO:0005549">
    <property type="term" value="F:odorant binding"/>
    <property type="evidence" value="ECO:0007669"/>
    <property type="project" value="InterPro"/>
</dbReference>
<name>A0A6B9C9X8_9DIPT</name>
<feature type="transmembrane region" description="Helical" evidence="10">
    <location>
        <begin position="267"/>
        <end position="287"/>
    </location>
</feature>
<comment type="similarity">
    <text evidence="10">Belongs to the insect chemoreceptor superfamily. Heteromeric odorant receptor channel (TC 1.A.69) family.</text>
</comment>
<evidence type="ECO:0000313" key="11">
    <source>
        <dbReference type="EMBL" id="QGW45427.1"/>
    </source>
</evidence>
<sequence length="393" mass="45278">MVVSSEMHKFQVHKVINLLISFLYRIRIWHRGDKPTVTELGMKWFYCIYYALFNLSILCGVIFSSKTLHQSMFTATVVVMATVLEVKLCILIWKQETVLELLNRIGVYSIRNDDTFHACDKKMEFFFKFVVIFLIATVVTAAFASFVVPFLGKERTLAYLIAFPLDWKRDNFAFCLAIVCTSTGSYLTIVAILFSIIIWFLMIHCSLRYEGLAGDVRIAGRITKRKNGKMEEKELHNVFMQDLKESIIAHANLRGLIDEVESLSSNIFFLQFCVSGVCICASTYCLAFDISNNMIERLINIYMFGYNISELLMITYLGNDIMLSSSRVSYSLFESNWFDQPQSTNKYVIIFGEYLKPSHQLLVGKLFPLTLDTFNRILHSAYSMFNILKGTQQ</sequence>
<evidence type="ECO:0000256" key="5">
    <source>
        <dbReference type="ARBA" id="ARBA00022725"/>
    </source>
</evidence>
<dbReference type="EMBL" id="MK249013">
    <property type="protein sequence ID" value="QGW45427.1"/>
    <property type="molecule type" value="mRNA"/>
</dbReference>
<keyword evidence="3 10" id="KW-0716">Sensory transduction</keyword>
<feature type="transmembrane region" description="Helical" evidence="10">
    <location>
        <begin position="125"/>
        <end position="151"/>
    </location>
</feature>
<accession>A0A6B9C9X8</accession>
<keyword evidence="4 10" id="KW-0812">Transmembrane</keyword>
<feature type="transmembrane region" description="Helical" evidence="10">
    <location>
        <begin position="75"/>
        <end position="93"/>
    </location>
</feature>
<evidence type="ECO:0000256" key="1">
    <source>
        <dbReference type="ARBA" id="ARBA00004651"/>
    </source>
</evidence>
<comment type="caution">
    <text evidence="10">Lacks conserved residue(s) required for the propagation of feature annotation.</text>
</comment>
<comment type="subcellular location">
    <subcellularLocation>
        <location evidence="1 10">Cell membrane</location>
        <topology evidence="1 10">Multi-pass membrane protein</topology>
    </subcellularLocation>
</comment>
<dbReference type="GO" id="GO:0004984">
    <property type="term" value="F:olfactory receptor activity"/>
    <property type="evidence" value="ECO:0007669"/>
    <property type="project" value="InterPro"/>
</dbReference>
<dbReference type="PANTHER" id="PTHR21137">
    <property type="entry name" value="ODORANT RECEPTOR"/>
    <property type="match status" value="1"/>
</dbReference>
<evidence type="ECO:0000256" key="8">
    <source>
        <dbReference type="ARBA" id="ARBA00023170"/>
    </source>
</evidence>
<protein>
    <recommendedName>
        <fullName evidence="10">Odorant receptor</fullName>
    </recommendedName>
</protein>
<keyword evidence="5 10" id="KW-0552">Olfaction</keyword>
<feature type="transmembrane region" description="Helical" evidence="10">
    <location>
        <begin position="299"/>
        <end position="318"/>
    </location>
</feature>
<keyword evidence="2" id="KW-1003">Cell membrane</keyword>
<dbReference type="PANTHER" id="PTHR21137:SF35">
    <property type="entry name" value="ODORANT RECEPTOR 19A-RELATED"/>
    <property type="match status" value="1"/>
</dbReference>
<evidence type="ECO:0000256" key="10">
    <source>
        <dbReference type="RuleBase" id="RU351113"/>
    </source>
</evidence>
<dbReference type="Pfam" id="PF02949">
    <property type="entry name" value="7tm_6"/>
    <property type="match status" value="1"/>
</dbReference>
<dbReference type="GO" id="GO:0007165">
    <property type="term" value="P:signal transduction"/>
    <property type="evidence" value="ECO:0007669"/>
    <property type="project" value="UniProtKB-KW"/>
</dbReference>
<evidence type="ECO:0000256" key="6">
    <source>
        <dbReference type="ARBA" id="ARBA00022989"/>
    </source>
</evidence>
<dbReference type="AlphaFoldDB" id="A0A6B9C9X8"/>